<feature type="transmembrane region" description="Helical" evidence="1">
    <location>
        <begin position="6"/>
        <end position="27"/>
    </location>
</feature>
<feature type="transmembrane region" description="Helical" evidence="1">
    <location>
        <begin position="47"/>
        <end position="67"/>
    </location>
</feature>
<organism evidence="2 3">
    <name type="scientific">Kaistia soli DSM 19436</name>
    <dbReference type="NCBI Taxonomy" id="1122133"/>
    <lineage>
        <taxon>Bacteria</taxon>
        <taxon>Pseudomonadati</taxon>
        <taxon>Pseudomonadota</taxon>
        <taxon>Alphaproteobacteria</taxon>
        <taxon>Hyphomicrobiales</taxon>
        <taxon>Kaistiaceae</taxon>
        <taxon>Kaistia</taxon>
    </lineage>
</organism>
<dbReference type="RefSeq" id="WP_073053971.1">
    <property type="nucleotide sequence ID" value="NZ_FQUP01000002.1"/>
</dbReference>
<evidence type="ECO:0000256" key="1">
    <source>
        <dbReference type="SAM" id="Phobius"/>
    </source>
</evidence>
<keyword evidence="1" id="KW-1133">Transmembrane helix</keyword>
<dbReference type="STRING" id="1122133.SAMN02745157_2957"/>
<protein>
    <submittedName>
        <fullName evidence="2">Putative membrane protein</fullName>
    </submittedName>
</protein>
<accession>A0A1M5ECF1</accession>
<dbReference type="Pfam" id="PF09980">
    <property type="entry name" value="DUF2214"/>
    <property type="match status" value="1"/>
</dbReference>
<keyword evidence="1" id="KW-0472">Membrane</keyword>
<dbReference type="OrthoDB" id="826511at2"/>
<reference evidence="2 3" key="1">
    <citation type="submission" date="2016-11" db="EMBL/GenBank/DDBJ databases">
        <authorList>
            <person name="Jaros S."/>
            <person name="Januszkiewicz K."/>
            <person name="Wedrychowicz H."/>
        </authorList>
    </citation>
    <scope>NUCLEOTIDE SEQUENCE [LARGE SCALE GENOMIC DNA]</scope>
    <source>
        <strain evidence="2 3">DSM 19436</strain>
    </source>
</reference>
<gene>
    <name evidence="2" type="ORF">SAMN02745157_2957</name>
</gene>
<sequence>MLVDLVLAILHHLLVFSLFAILAVELVWLKRDLSLPGLQRVGRLDMIYGAVAGAVLVVGILRVFFGLKGYEYYVSSHSFWAKMAAFAVVGLLSIPPTLQMIRWRKRAEAEPGWLPSAPEVAGARRYLHIEAAVFLLILVFAAAMARGY</sequence>
<keyword evidence="1" id="KW-0812">Transmembrane</keyword>
<dbReference type="EMBL" id="FQUP01000002">
    <property type="protein sequence ID" value="SHF76840.1"/>
    <property type="molecule type" value="Genomic_DNA"/>
</dbReference>
<feature type="transmembrane region" description="Helical" evidence="1">
    <location>
        <begin position="126"/>
        <end position="145"/>
    </location>
</feature>
<evidence type="ECO:0000313" key="3">
    <source>
        <dbReference type="Proteomes" id="UP000184485"/>
    </source>
</evidence>
<dbReference type="Proteomes" id="UP000184485">
    <property type="component" value="Unassembled WGS sequence"/>
</dbReference>
<evidence type="ECO:0000313" key="2">
    <source>
        <dbReference type="EMBL" id="SHF76840.1"/>
    </source>
</evidence>
<dbReference type="InterPro" id="IPR018706">
    <property type="entry name" value="DUF2214_membrane"/>
</dbReference>
<name>A0A1M5ECF1_9HYPH</name>
<proteinExistence type="predicted"/>
<feature type="transmembrane region" description="Helical" evidence="1">
    <location>
        <begin position="79"/>
        <end position="98"/>
    </location>
</feature>
<dbReference type="AlphaFoldDB" id="A0A1M5ECF1"/>
<keyword evidence="3" id="KW-1185">Reference proteome</keyword>